<name>A0A4Z2ECG7_9TELE</name>
<keyword evidence="2" id="KW-0472">Membrane</keyword>
<proteinExistence type="predicted"/>
<evidence type="ECO:0000313" key="3">
    <source>
        <dbReference type="EMBL" id="TNN26425.1"/>
    </source>
</evidence>
<dbReference type="InterPro" id="IPR043268">
    <property type="entry name" value="UNC93B1"/>
</dbReference>
<comment type="caution">
    <text evidence="3">The sequence shown here is derived from an EMBL/GenBank/DDBJ whole genome shotgun (WGS) entry which is preliminary data.</text>
</comment>
<keyword evidence="2" id="KW-0812">Transmembrane</keyword>
<dbReference type="GO" id="GO:0006886">
    <property type="term" value="P:intracellular protein transport"/>
    <property type="evidence" value="ECO:0007669"/>
    <property type="project" value="TreeGrafter"/>
</dbReference>
<dbReference type="OrthoDB" id="10010517at2759"/>
<dbReference type="GO" id="GO:0002224">
    <property type="term" value="P:toll-like receptor signaling pathway"/>
    <property type="evidence" value="ECO:0007669"/>
    <property type="project" value="InterPro"/>
</dbReference>
<dbReference type="GO" id="GO:0034162">
    <property type="term" value="P:toll-like receptor 9 signaling pathway"/>
    <property type="evidence" value="ECO:0007669"/>
    <property type="project" value="TreeGrafter"/>
</dbReference>
<keyword evidence="4" id="KW-1185">Reference proteome</keyword>
<accession>A0A4Z2ECG7</accession>
<feature type="compositionally biased region" description="Basic and acidic residues" evidence="1">
    <location>
        <begin position="99"/>
        <end position="122"/>
    </location>
</feature>
<dbReference type="GO" id="GO:0005768">
    <property type="term" value="C:endosome"/>
    <property type="evidence" value="ECO:0007669"/>
    <property type="project" value="TreeGrafter"/>
</dbReference>
<organism evidence="3 4">
    <name type="scientific">Liparis tanakae</name>
    <name type="common">Tanaka's snailfish</name>
    <dbReference type="NCBI Taxonomy" id="230148"/>
    <lineage>
        <taxon>Eukaryota</taxon>
        <taxon>Metazoa</taxon>
        <taxon>Chordata</taxon>
        <taxon>Craniata</taxon>
        <taxon>Vertebrata</taxon>
        <taxon>Euteleostomi</taxon>
        <taxon>Actinopterygii</taxon>
        <taxon>Neopterygii</taxon>
        <taxon>Teleostei</taxon>
        <taxon>Neoteleostei</taxon>
        <taxon>Acanthomorphata</taxon>
        <taxon>Eupercaria</taxon>
        <taxon>Perciformes</taxon>
        <taxon>Cottioidei</taxon>
        <taxon>Cottales</taxon>
        <taxon>Liparidae</taxon>
        <taxon>Liparis</taxon>
    </lineage>
</organism>
<evidence type="ECO:0000256" key="2">
    <source>
        <dbReference type="SAM" id="Phobius"/>
    </source>
</evidence>
<feature type="region of interest" description="Disordered" evidence="1">
    <location>
        <begin position="42"/>
        <end position="122"/>
    </location>
</feature>
<sequence>MLYSEEKERLDFVYTIYHWWQALAIFVVYLWSHLPMRVKGYRYLEEDNSDESDSERSEEDDEEEREDGEHAVEEELVGAEDEERGEGGVDSPGARRRGAGQERQRGEDARVKEAGSEEREGG</sequence>
<evidence type="ECO:0000256" key="1">
    <source>
        <dbReference type="SAM" id="MobiDB-lite"/>
    </source>
</evidence>
<evidence type="ECO:0000313" key="4">
    <source>
        <dbReference type="Proteomes" id="UP000314294"/>
    </source>
</evidence>
<dbReference type="GO" id="GO:0005764">
    <property type="term" value="C:lysosome"/>
    <property type="evidence" value="ECO:0007669"/>
    <property type="project" value="TreeGrafter"/>
</dbReference>
<dbReference type="GO" id="GO:0035325">
    <property type="term" value="F:Toll-like receptor binding"/>
    <property type="evidence" value="ECO:0007669"/>
    <property type="project" value="InterPro"/>
</dbReference>
<feature type="compositionally biased region" description="Acidic residues" evidence="1">
    <location>
        <begin position="74"/>
        <end position="84"/>
    </location>
</feature>
<feature type="compositionally biased region" description="Acidic residues" evidence="1">
    <location>
        <begin position="46"/>
        <end position="66"/>
    </location>
</feature>
<dbReference type="AlphaFoldDB" id="A0A4Z2ECG7"/>
<protein>
    <submittedName>
        <fullName evidence="3">Protein unc-93 B1</fullName>
    </submittedName>
</protein>
<dbReference type="GO" id="GO:0034154">
    <property type="term" value="P:toll-like receptor 7 signaling pathway"/>
    <property type="evidence" value="ECO:0007669"/>
    <property type="project" value="TreeGrafter"/>
</dbReference>
<keyword evidence="2" id="KW-1133">Transmembrane helix</keyword>
<dbReference type="Proteomes" id="UP000314294">
    <property type="component" value="Unassembled WGS sequence"/>
</dbReference>
<dbReference type="PANTHER" id="PTHR46744">
    <property type="entry name" value="PROTEIN UNC-93 HOMOLOG B1"/>
    <property type="match status" value="1"/>
</dbReference>
<dbReference type="EMBL" id="SRLO01010281">
    <property type="protein sequence ID" value="TNN26425.1"/>
    <property type="molecule type" value="Genomic_DNA"/>
</dbReference>
<reference evidence="3 4" key="1">
    <citation type="submission" date="2019-03" db="EMBL/GenBank/DDBJ databases">
        <title>First draft genome of Liparis tanakae, snailfish: a comprehensive survey of snailfish specific genes.</title>
        <authorList>
            <person name="Kim W."/>
            <person name="Song I."/>
            <person name="Jeong J.-H."/>
            <person name="Kim D."/>
            <person name="Kim S."/>
            <person name="Ryu S."/>
            <person name="Song J.Y."/>
            <person name="Lee S.K."/>
        </authorList>
    </citation>
    <scope>NUCLEOTIDE SEQUENCE [LARGE SCALE GENOMIC DNA]</scope>
    <source>
        <tissue evidence="3">Muscle</tissue>
    </source>
</reference>
<dbReference type="GO" id="GO:0034138">
    <property type="term" value="P:toll-like receptor 3 signaling pathway"/>
    <property type="evidence" value="ECO:0007669"/>
    <property type="project" value="TreeGrafter"/>
</dbReference>
<dbReference type="PANTHER" id="PTHR46744:SF1">
    <property type="entry name" value="PROTEIN UNC-93 HOMOLOG B1"/>
    <property type="match status" value="1"/>
</dbReference>
<feature type="transmembrane region" description="Helical" evidence="2">
    <location>
        <begin position="12"/>
        <end position="32"/>
    </location>
</feature>
<gene>
    <name evidence="3" type="primary">Unc93b1</name>
    <name evidence="3" type="ORF">EYF80_063438</name>
</gene>